<name>A0AAV5VYP0_9BILA</name>
<organism evidence="5 6">
    <name type="scientific">Pristionchus fissidentatus</name>
    <dbReference type="NCBI Taxonomy" id="1538716"/>
    <lineage>
        <taxon>Eukaryota</taxon>
        <taxon>Metazoa</taxon>
        <taxon>Ecdysozoa</taxon>
        <taxon>Nematoda</taxon>
        <taxon>Chromadorea</taxon>
        <taxon>Rhabditida</taxon>
        <taxon>Rhabditina</taxon>
        <taxon>Diplogasteromorpha</taxon>
        <taxon>Diplogasteroidea</taxon>
        <taxon>Neodiplogasteridae</taxon>
        <taxon>Pristionchus</taxon>
    </lineage>
</organism>
<keyword evidence="2" id="KW-0804">Transcription</keyword>
<dbReference type="PANTHER" id="PTHR46011:SF6">
    <property type="entry name" value="HIGH ZINC ACTIVATED NUCLEAR RECEPTOR PROTEIN"/>
    <property type="match status" value="1"/>
</dbReference>
<dbReference type="AlphaFoldDB" id="A0AAV5VYP0"/>
<proteinExistence type="predicted"/>
<dbReference type="Pfam" id="PF00104">
    <property type="entry name" value="Hormone_recep"/>
    <property type="match status" value="1"/>
</dbReference>
<dbReference type="SUPFAM" id="SSF48508">
    <property type="entry name" value="Nuclear receptor ligand-binding domain"/>
    <property type="match status" value="1"/>
</dbReference>
<dbReference type="Gene3D" id="1.10.565.10">
    <property type="entry name" value="Retinoid X Receptor"/>
    <property type="match status" value="1"/>
</dbReference>
<sequence>MSKLRCDPFSSRSTSVSLERKVMNRIRQSYSLLCLVRRTSELSNRKTPIHPLQAASGDIPFVQATVTSFNQSTRVLVTALFDFASSAFDEFGSLDSNDKWLLVKNFTDYFTCIESFYRAHLLFPGRNNICMSGYTSYFDFDDIATFFSDGPNPANVEQTKGLFDGFLKDHSKIFHETVRRINPTEDEFLALIGLAFWNIDSTAANEKLIGIAERNRKEILHELHVLYKEEKKLNEYAGRLGDLFFFMMTYQTSLARMPERFEYFRLLDLIGDDNLSYQMQKSE</sequence>
<evidence type="ECO:0000313" key="6">
    <source>
        <dbReference type="Proteomes" id="UP001432322"/>
    </source>
</evidence>
<reference evidence="5" key="1">
    <citation type="submission" date="2023-10" db="EMBL/GenBank/DDBJ databases">
        <title>Genome assembly of Pristionchus species.</title>
        <authorList>
            <person name="Yoshida K."/>
            <person name="Sommer R.J."/>
        </authorList>
    </citation>
    <scope>NUCLEOTIDE SEQUENCE</scope>
    <source>
        <strain evidence="5">RS5133</strain>
    </source>
</reference>
<gene>
    <name evidence="5" type="ORF">PFISCL1PPCAC_14650</name>
</gene>
<feature type="domain" description="NR LBD" evidence="4">
    <location>
        <begin position="18"/>
        <end position="283"/>
    </location>
</feature>
<dbReference type="InterPro" id="IPR000536">
    <property type="entry name" value="Nucl_hrmn_rcpt_lig-bd"/>
</dbReference>
<dbReference type="InterPro" id="IPR035500">
    <property type="entry name" value="NHR-like_dom_sf"/>
</dbReference>
<dbReference type="GO" id="GO:0005634">
    <property type="term" value="C:nucleus"/>
    <property type="evidence" value="ECO:0007669"/>
    <property type="project" value="TreeGrafter"/>
</dbReference>
<keyword evidence="3" id="KW-0675">Receptor</keyword>
<dbReference type="GO" id="GO:0003700">
    <property type="term" value="F:DNA-binding transcription factor activity"/>
    <property type="evidence" value="ECO:0007669"/>
    <property type="project" value="TreeGrafter"/>
</dbReference>
<comment type="caution">
    <text evidence="5">The sequence shown here is derived from an EMBL/GenBank/DDBJ whole genome shotgun (WGS) entry which is preliminary data.</text>
</comment>
<dbReference type="EMBL" id="BTSY01000004">
    <property type="protein sequence ID" value="GMT23353.1"/>
    <property type="molecule type" value="Genomic_DNA"/>
</dbReference>
<evidence type="ECO:0000256" key="2">
    <source>
        <dbReference type="ARBA" id="ARBA00023163"/>
    </source>
</evidence>
<dbReference type="PANTHER" id="PTHR46011">
    <property type="entry name" value="NUCLEAR HORMONE RECEPTOR FAMILY MEMBER NHR-86-RELATED"/>
    <property type="match status" value="1"/>
</dbReference>
<evidence type="ECO:0000256" key="1">
    <source>
        <dbReference type="ARBA" id="ARBA00023015"/>
    </source>
</evidence>
<evidence type="ECO:0000313" key="5">
    <source>
        <dbReference type="EMBL" id="GMT23353.1"/>
    </source>
</evidence>
<evidence type="ECO:0000256" key="3">
    <source>
        <dbReference type="ARBA" id="ARBA00023170"/>
    </source>
</evidence>
<keyword evidence="1" id="KW-0805">Transcription regulation</keyword>
<dbReference type="SMART" id="SM00430">
    <property type="entry name" value="HOLI"/>
    <property type="match status" value="1"/>
</dbReference>
<protein>
    <recommendedName>
        <fullName evidence="4">NR LBD domain-containing protein</fullName>
    </recommendedName>
</protein>
<dbReference type="Proteomes" id="UP001432322">
    <property type="component" value="Unassembled WGS sequence"/>
</dbReference>
<dbReference type="PROSITE" id="PS51843">
    <property type="entry name" value="NR_LBD"/>
    <property type="match status" value="1"/>
</dbReference>
<keyword evidence="6" id="KW-1185">Reference proteome</keyword>
<evidence type="ECO:0000259" key="4">
    <source>
        <dbReference type="PROSITE" id="PS51843"/>
    </source>
</evidence>
<accession>A0AAV5VYP0</accession>
<feature type="non-terminal residue" evidence="5">
    <location>
        <position position="283"/>
    </location>
</feature>